<sequence>MVEFDYKLKIPSIDGNKTLIVEKEPKKDIVVRILKDSIIQASITISERFGKL</sequence>
<evidence type="ECO:0000313" key="1">
    <source>
        <dbReference type="EMBL" id="KKK48828.1"/>
    </source>
</evidence>
<reference evidence="1" key="1">
    <citation type="journal article" date="2015" name="Nature">
        <title>Complex archaea that bridge the gap between prokaryotes and eukaryotes.</title>
        <authorList>
            <person name="Spang A."/>
            <person name="Saw J.H."/>
            <person name="Jorgensen S.L."/>
            <person name="Zaremba-Niedzwiedzka K."/>
            <person name="Martijn J."/>
            <person name="Lind A.E."/>
            <person name="van Eijk R."/>
            <person name="Schleper C."/>
            <person name="Guy L."/>
            <person name="Ettema T.J."/>
        </authorList>
    </citation>
    <scope>NUCLEOTIDE SEQUENCE</scope>
</reference>
<dbReference type="AlphaFoldDB" id="A0A0F8VWP1"/>
<gene>
    <name evidence="1" type="ORF">LCGC14_3141220</name>
</gene>
<protein>
    <submittedName>
        <fullName evidence="1">Uncharacterized protein</fullName>
    </submittedName>
</protein>
<comment type="caution">
    <text evidence="1">The sequence shown here is derived from an EMBL/GenBank/DDBJ whole genome shotgun (WGS) entry which is preliminary data.</text>
</comment>
<dbReference type="EMBL" id="LAZR01068872">
    <property type="protein sequence ID" value="KKK48828.1"/>
    <property type="molecule type" value="Genomic_DNA"/>
</dbReference>
<name>A0A0F8VWP1_9ZZZZ</name>
<proteinExistence type="predicted"/>
<accession>A0A0F8VWP1</accession>
<organism evidence="1">
    <name type="scientific">marine sediment metagenome</name>
    <dbReference type="NCBI Taxonomy" id="412755"/>
    <lineage>
        <taxon>unclassified sequences</taxon>
        <taxon>metagenomes</taxon>
        <taxon>ecological metagenomes</taxon>
    </lineage>
</organism>